<reference evidence="1 2" key="1">
    <citation type="journal article" date="2009" name="Nucleic Acids Res.">
        <title>Analysis of complete genome sequence of Neorickettsia risticii: causative agent of Potomac horse fever.</title>
        <authorList>
            <person name="Lin M."/>
            <person name="Zhang C."/>
            <person name="Gibson K."/>
            <person name="Rikihisa Y."/>
        </authorList>
    </citation>
    <scope>NUCLEOTIDE SEQUENCE [LARGE SCALE GENOMIC DNA]</scope>
    <source>
        <strain evidence="1 2">Illinois</strain>
    </source>
</reference>
<dbReference type="STRING" id="434131.NRI_0085"/>
<sequence length="47" mass="5507">MCVRGEVFSCRAVFRQQNLSGERVLSDNDCFVWRDWDLLTSRPLCVV</sequence>
<protein>
    <submittedName>
        <fullName evidence="1">Uncharacterized protein</fullName>
    </submittedName>
</protein>
<dbReference type="Proteomes" id="UP000001627">
    <property type="component" value="Chromosome"/>
</dbReference>
<dbReference type="AlphaFoldDB" id="C6V3W7"/>
<name>C6V3W7_NEORI</name>
<dbReference type="HOGENOM" id="CLU_3170731_0_0_5"/>
<proteinExistence type="predicted"/>
<gene>
    <name evidence="1" type="ordered locus">NRI_0085</name>
</gene>
<dbReference type="EMBL" id="CP001431">
    <property type="protein sequence ID" value="ACT69079.1"/>
    <property type="molecule type" value="Genomic_DNA"/>
</dbReference>
<evidence type="ECO:0000313" key="1">
    <source>
        <dbReference type="EMBL" id="ACT69079.1"/>
    </source>
</evidence>
<accession>C6V3W7</accession>
<dbReference type="KEGG" id="nri:NRI_0085"/>
<organism evidence="1 2">
    <name type="scientific">Neorickettsia risticii (strain Illinois)</name>
    <dbReference type="NCBI Taxonomy" id="434131"/>
    <lineage>
        <taxon>Bacteria</taxon>
        <taxon>Pseudomonadati</taxon>
        <taxon>Pseudomonadota</taxon>
        <taxon>Alphaproteobacteria</taxon>
        <taxon>Rickettsiales</taxon>
        <taxon>Anaplasmataceae</taxon>
        <taxon>Neorickettsia</taxon>
    </lineage>
</organism>
<evidence type="ECO:0000313" key="2">
    <source>
        <dbReference type="Proteomes" id="UP000001627"/>
    </source>
</evidence>
<keyword evidence="2" id="KW-1185">Reference proteome</keyword>